<dbReference type="PANTHER" id="PTHR11059:SF0">
    <property type="entry name" value="DNA REPAIR PROTEIN RECN"/>
    <property type="match status" value="1"/>
</dbReference>
<dbReference type="GO" id="GO:0006310">
    <property type="term" value="P:DNA recombination"/>
    <property type="evidence" value="ECO:0007669"/>
    <property type="project" value="InterPro"/>
</dbReference>
<evidence type="ECO:0000256" key="5">
    <source>
        <dbReference type="ARBA" id="ARBA00022840"/>
    </source>
</evidence>
<dbReference type="AlphaFoldDB" id="X1IWY4"/>
<dbReference type="InterPro" id="IPR004604">
    <property type="entry name" value="DNA_recomb/repair_RecN"/>
</dbReference>
<sequence>RELEDLNMKKCQFKVSINNYEDDNGIKIEEKKYKIGPKGIDDIEFMISPNVGERLRPLARIVSGGEVSRIMLALKSILSEVDQVPTLIFDEIDSGVGARLGEVIAQKLKALSKKRQVICVTHLPQIACRAGRHFYIEKYIFNNQTGIKLIEMEGEERVKEIARMLDGSQMSEITIRHAQKMLNR</sequence>
<dbReference type="GO" id="GO:0005524">
    <property type="term" value="F:ATP binding"/>
    <property type="evidence" value="ECO:0007669"/>
    <property type="project" value="UniProtKB-KW"/>
</dbReference>
<accession>X1IWY4</accession>
<dbReference type="SUPFAM" id="SSF52540">
    <property type="entry name" value="P-loop containing nucleoside triphosphate hydrolases"/>
    <property type="match status" value="1"/>
</dbReference>
<evidence type="ECO:0000256" key="1">
    <source>
        <dbReference type="ARBA" id="ARBA00009441"/>
    </source>
</evidence>
<dbReference type="EMBL" id="BARU01027398">
    <property type="protein sequence ID" value="GAH73770.1"/>
    <property type="molecule type" value="Genomic_DNA"/>
</dbReference>
<proteinExistence type="inferred from homology"/>
<evidence type="ECO:0000313" key="8">
    <source>
        <dbReference type="EMBL" id="GAH73770.1"/>
    </source>
</evidence>
<dbReference type="GO" id="GO:0006281">
    <property type="term" value="P:DNA repair"/>
    <property type="evidence" value="ECO:0007669"/>
    <property type="project" value="UniProtKB-KW"/>
</dbReference>
<reference evidence="8" key="1">
    <citation type="journal article" date="2014" name="Front. Microbiol.">
        <title>High frequency of phylogenetically diverse reductive dehalogenase-homologous genes in deep subseafloor sedimentary metagenomes.</title>
        <authorList>
            <person name="Kawai M."/>
            <person name="Futagami T."/>
            <person name="Toyoda A."/>
            <person name="Takaki Y."/>
            <person name="Nishi S."/>
            <person name="Hori S."/>
            <person name="Arai W."/>
            <person name="Tsubouchi T."/>
            <person name="Morono Y."/>
            <person name="Uchiyama I."/>
            <person name="Ito T."/>
            <person name="Fujiyama A."/>
            <person name="Inagaki F."/>
            <person name="Takami H."/>
        </authorList>
    </citation>
    <scope>NUCLEOTIDE SEQUENCE</scope>
    <source>
        <strain evidence="8">Expedition CK06-06</strain>
    </source>
</reference>
<evidence type="ECO:0000256" key="3">
    <source>
        <dbReference type="ARBA" id="ARBA00022741"/>
    </source>
</evidence>
<evidence type="ECO:0000256" key="6">
    <source>
        <dbReference type="ARBA" id="ARBA00023204"/>
    </source>
</evidence>
<dbReference type="GO" id="GO:0009432">
    <property type="term" value="P:SOS response"/>
    <property type="evidence" value="ECO:0007669"/>
    <property type="project" value="TreeGrafter"/>
</dbReference>
<keyword evidence="5" id="KW-0067">ATP-binding</keyword>
<organism evidence="8">
    <name type="scientific">marine sediment metagenome</name>
    <dbReference type="NCBI Taxonomy" id="412755"/>
    <lineage>
        <taxon>unclassified sequences</taxon>
        <taxon>metagenomes</taxon>
        <taxon>ecological metagenomes</taxon>
    </lineage>
</organism>
<name>X1IWY4_9ZZZZ</name>
<comment type="caution">
    <text evidence="8">The sequence shown here is derived from an EMBL/GenBank/DDBJ whole genome shotgun (WGS) entry which is preliminary data.</text>
</comment>
<gene>
    <name evidence="8" type="ORF">S03H2_43866</name>
</gene>
<protein>
    <recommendedName>
        <fullName evidence="2">DNA repair protein RecN</fullName>
    </recommendedName>
    <alternativeName>
        <fullName evidence="7">Recombination protein N</fullName>
    </alternativeName>
</protein>
<dbReference type="CDD" id="cd03241">
    <property type="entry name" value="ABC_RecN"/>
    <property type="match status" value="1"/>
</dbReference>
<evidence type="ECO:0000256" key="4">
    <source>
        <dbReference type="ARBA" id="ARBA00022763"/>
    </source>
</evidence>
<feature type="non-terminal residue" evidence="8">
    <location>
        <position position="1"/>
    </location>
</feature>
<keyword evidence="3" id="KW-0547">Nucleotide-binding</keyword>
<keyword evidence="6" id="KW-0234">DNA repair</keyword>
<evidence type="ECO:0000256" key="2">
    <source>
        <dbReference type="ARBA" id="ARBA00021315"/>
    </source>
</evidence>
<keyword evidence="4" id="KW-0227">DNA damage</keyword>
<dbReference type="Gene3D" id="3.40.50.300">
    <property type="entry name" value="P-loop containing nucleotide triphosphate hydrolases"/>
    <property type="match status" value="1"/>
</dbReference>
<evidence type="ECO:0000256" key="7">
    <source>
        <dbReference type="ARBA" id="ARBA00033408"/>
    </source>
</evidence>
<comment type="similarity">
    <text evidence="1">Belongs to the RecN family.</text>
</comment>
<dbReference type="GO" id="GO:0043590">
    <property type="term" value="C:bacterial nucleoid"/>
    <property type="evidence" value="ECO:0007669"/>
    <property type="project" value="TreeGrafter"/>
</dbReference>
<dbReference type="PANTHER" id="PTHR11059">
    <property type="entry name" value="DNA REPAIR PROTEIN RECN"/>
    <property type="match status" value="1"/>
</dbReference>
<dbReference type="InterPro" id="IPR027417">
    <property type="entry name" value="P-loop_NTPase"/>
</dbReference>